<dbReference type="EMBL" id="CP054301">
    <property type="protein sequence ID" value="QKK82020.1"/>
    <property type="molecule type" value="Genomic_DNA"/>
</dbReference>
<accession>A0A859D430</accession>
<dbReference type="Proteomes" id="UP000509371">
    <property type="component" value="Chromosome"/>
</dbReference>
<gene>
    <name evidence="1" type="ORF">MP3633_3293</name>
</gene>
<dbReference type="SUPFAM" id="SSF54637">
    <property type="entry name" value="Thioesterase/thiol ester dehydrase-isomerase"/>
    <property type="match status" value="1"/>
</dbReference>
<dbReference type="Gene3D" id="3.10.129.10">
    <property type="entry name" value="Hotdog Thioesterase"/>
    <property type="match status" value="1"/>
</dbReference>
<dbReference type="KEGG" id="mpri:MP3633_3293"/>
<organism evidence="1 2">
    <name type="scientific">Marinomonas primoryensis</name>
    <dbReference type="NCBI Taxonomy" id="178399"/>
    <lineage>
        <taxon>Bacteria</taxon>
        <taxon>Pseudomonadati</taxon>
        <taxon>Pseudomonadota</taxon>
        <taxon>Gammaproteobacteria</taxon>
        <taxon>Oceanospirillales</taxon>
        <taxon>Oceanospirillaceae</taxon>
        <taxon>Marinomonas</taxon>
    </lineage>
</organism>
<dbReference type="InterPro" id="IPR029069">
    <property type="entry name" value="HotDog_dom_sf"/>
</dbReference>
<dbReference type="RefSeq" id="WP_176336325.1">
    <property type="nucleotide sequence ID" value="NZ_BAAAEF010000032.1"/>
</dbReference>
<dbReference type="CDD" id="cd00586">
    <property type="entry name" value="4HBT"/>
    <property type="match status" value="1"/>
</dbReference>
<evidence type="ECO:0000313" key="1">
    <source>
        <dbReference type="EMBL" id="QKK82020.1"/>
    </source>
</evidence>
<reference evidence="1 2" key="1">
    <citation type="submission" date="2020-06" db="EMBL/GenBank/DDBJ databases">
        <authorList>
            <person name="Voronona O.L."/>
            <person name="Aksenova E.I."/>
            <person name="Kunda M.S."/>
            <person name="Semenov A.N."/>
            <person name="Ryzhova N."/>
        </authorList>
    </citation>
    <scope>NUCLEOTIDE SEQUENCE [LARGE SCALE GENOMIC DNA]</scope>
    <source>
        <strain evidence="1 2">MPKMM3633</strain>
    </source>
</reference>
<dbReference type="AlphaFoldDB" id="A0A859D430"/>
<proteinExistence type="predicted"/>
<name>A0A859D430_9GAMM</name>
<evidence type="ECO:0008006" key="3">
    <source>
        <dbReference type="Google" id="ProtNLM"/>
    </source>
</evidence>
<dbReference type="Pfam" id="PF13279">
    <property type="entry name" value="4HBT_2"/>
    <property type="match status" value="1"/>
</dbReference>
<evidence type="ECO:0000313" key="2">
    <source>
        <dbReference type="Proteomes" id="UP000509371"/>
    </source>
</evidence>
<sequence length="156" mass="17832">MITLFKSPVLADWIDYNGHMNDAYYVIAFSKAIDAFMLLIGINEKFRLENHSSIYTLQSMVHYIREVAEREPIVIKGQLLESNGKKIRLFMTMYHEESNVELATLETLLLHVNTQLHKSMNFLPAIQSVIDSMQVSHNTLPNPALAGNAIRLQRVS</sequence>
<protein>
    <recommendedName>
        <fullName evidence="3">Thioesterase</fullName>
    </recommendedName>
</protein>